<organism evidence="7">
    <name type="scientific">freshwater metagenome</name>
    <dbReference type="NCBI Taxonomy" id="449393"/>
    <lineage>
        <taxon>unclassified sequences</taxon>
        <taxon>metagenomes</taxon>
        <taxon>ecological metagenomes</taxon>
    </lineage>
</organism>
<reference evidence="7" key="1">
    <citation type="submission" date="2020-05" db="EMBL/GenBank/DDBJ databases">
        <authorList>
            <person name="Chiriac C."/>
            <person name="Salcher M."/>
            <person name="Ghai R."/>
            <person name="Kavagutti S V."/>
        </authorList>
    </citation>
    <scope>NUCLEOTIDE SEQUENCE</scope>
</reference>
<feature type="transmembrane region" description="Helical" evidence="6">
    <location>
        <begin position="94"/>
        <end position="117"/>
    </location>
</feature>
<keyword evidence="5 6" id="KW-0472">Membrane</keyword>
<evidence type="ECO:0000313" key="7">
    <source>
        <dbReference type="EMBL" id="CAB5003398.1"/>
    </source>
</evidence>
<feature type="transmembrane region" description="Helical" evidence="6">
    <location>
        <begin position="194"/>
        <end position="213"/>
    </location>
</feature>
<dbReference type="PANTHER" id="PTHR30028">
    <property type="entry name" value="UPF0014 INNER MEMBRANE PROTEIN YBBM-RELATED"/>
    <property type="match status" value="1"/>
</dbReference>
<evidence type="ECO:0000256" key="3">
    <source>
        <dbReference type="ARBA" id="ARBA00022692"/>
    </source>
</evidence>
<comment type="subcellular location">
    <subcellularLocation>
        <location evidence="1">Membrane</location>
        <topology evidence="1">Multi-pass membrane protein</topology>
    </subcellularLocation>
</comment>
<name>A0A6J7PE83_9ZZZZ</name>
<feature type="transmembrane region" description="Helical" evidence="6">
    <location>
        <begin position="219"/>
        <end position="244"/>
    </location>
</feature>
<dbReference type="AlphaFoldDB" id="A0A6J7PE83"/>
<evidence type="ECO:0000256" key="2">
    <source>
        <dbReference type="ARBA" id="ARBA00005268"/>
    </source>
</evidence>
<feature type="transmembrane region" description="Helical" evidence="6">
    <location>
        <begin position="123"/>
        <end position="142"/>
    </location>
</feature>
<accession>A0A6J7PE83</accession>
<gene>
    <name evidence="7" type="ORF">UFOPK4061_00451</name>
</gene>
<evidence type="ECO:0000256" key="4">
    <source>
        <dbReference type="ARBA" id="ARBA00022989"/>
    </source>
</evidence>
<comment type="similarity">
    <text evidence="2">Belongs to the UPF0014 family.</text>
</comment>
<feature type="transmembrane region" description="Helical" evidence="6">
    <location>
        <begin position="42"/>
        <end position="60"/>
    </location>
</feature>
<evidence type="ECO:0000256" key="1">
    <source>
        <dbReference type="ARBA" id="ARBA00004141"/>
    </source>
</evidence>
<evidence type="ECO:0000256" key="6">
    <source>
        <dbReference type="SAM" id="Phobius"/>
    </source>
</evidence>
<dbReference type="EMBL" id="CAFBPD010000061">
    <property type="protein sequence ID" value="CAB5003398.1"/>
    <property type="molecule type" value="Genomic_DNA"/>
</dbReference>
<dbReference type="PANTHER" id="PTHR30028:SF0">
    <property type="entry name" value="PROTEIN ALUMINUM SENSITIVE 3"/>
    <property type="match status" value="1"/>
</dbReference>
<feature type="transmembrane region" description="Helical" evidence="6">
    <location>
        <begin position="66"/>
        <end position="82"/>
    </location>
</feature>
<protein>
    <submittedName>
        <fullName evidence="7">Unannotated protein</fullName>
    </submittedName>
</protein>
<feature type="transmembrane region" description="Helical" evidence="6">
    <location>
        <begin position="12"/>
        <end position="30"/>
    </location>
</feature>
<dbReference type="InterPro" id="IPR005226">
    <property type="entry name" value="UPF0014_fam"/>
</dbReference>
<dbReference type="Pfam" id="PF03649">
    <property type="entry name" value="UPF0014"/>
    <property type="match status" value="1"/>
</dbReference>
<keyword evidence="3 6" id="KW-0812">Transmembrane</keyword>
<evidence type="ECO:0000256" key="5">
    <source>
        <dbReference type="ARBA" id="ARBA00023136"/>
    </source>
</evidence>
<sequence length="254" mass="26315">MAFAWDEQVVRTILALACLLVATLAVMRVGRIGMSGDLVVSAARAIVQLSLVAIVIAWLFANPQWAVVYVAIMLAAATATAIRRIGCGYRRSGAVLLSIAAGAAATVGIVAATGALARDVQTLLPFSAQMIGGAMTATLLAGSRFRDDALERWAEIEGYLALGAPPREAVRPVAIRAVEQSLAPGLDQMKSAGLVLLPGSFVGLLLGGASPMLAVQIQLLVLVGLLLAQVISALMTVLLLAPAVGSLKPEAWRR</sequence>
<keyword evidence="4 6" id="KW-1133">Transmembrane helix</keyword>
<dbReference type="GO" id="GO:0005886">
    <property type="term" value="C:plasma membrane"/>
    <property type="evidence" value="ECO:0007669"/>
    <property type="project" value="TreeGrafter"/>
</dbReference>
<proteinExistence type="inferred from homology"/>